<feature type="region of interest" description="Disordered" evidence="4">
    <location>
        <begin position="394"/>
        <end position="413"/>
    </location>
</feature>
<organism evidence="6 7">
    <name type="scientific">Cottoperca gobio</name>
    <name type="common">Frogmouth</name>
    <name type="synonym">Aphritis gobio</name>
    <dbReference type="NCBI Taxonomy" id="56716"/>
    <lineage>
        <taxon>Eukaryota</taxon>
        <taxon>Metazoa</taxon>
        <taxon>Chordata</taxon>
        <taxon>Craniata</taxon>
        <taxon>Vertebrata</taxon>
        <taxon>Euteleostomi</taxon>
        <taxon>Actinopterygii</taxon>
        <taxon>Neopterygii</taxon>
        <taxon>Teleostei</taxon>
        <taxon>Neoteleostei</taxon>
        <taxon>Acanthomorphata</taxon>
        <taxon>Eupercaria</taxon>
        <taxon>Perciformes</taxon>
        <taxon>Notothenioidei</taxon>
        <taxon>Bovichtidae</taxon>
        <taxon>Cottoperca</taxon>
    </lineage>
</organism>
<dbReference type="KEGG" id="cgob:115004889"/>
<evidence type="ECO:0000313" key="7">
    <source>
        <dbReference type="RefSeq" id="XP_029282480.1"/>
    </source>
</evidence>
<dbReference type="InterPro" id="IPR001452">
    <property type="entry name" value="SH3_domain"/>
</dbReference>
<feature type="compositionally biased region" description="Polar residues" evidence="4">
    <location>
        <begin position="695"/>
        <end position="705"/>
    </location>
</feature>
<dbReference type="InterPro" id="IPR015943">
    <property type="entry name" value="WD40/YVTN_repeat-like_dom_sf"/>
</dbReference>
<dbReference type="OrthoDB" id="2096344at2759"/>
<protein>
    <submittedName>
        <fullName evidence="7">LOW QUALITY PROTEIN: jouberin</fullName>
    </submittedName>
</protein>
<accession>A0A6J2PAE2</accession>
<gene>
    <name evidence="7" type="primary">ahi1</name>
</gene>
<keyword evidence="6" id="KW-1185">Reference proteome</keyword>
<feature type="compositionally biased region" description="Low complexity" evidence="4">
    <location>
        <begin position="394"/>
        <end position="405"/>
    </location>
</feature>
<dbReference type="SMART" id="SM00326">
    <property type="entry name" value="SH3"/>
    <property type="match status" value="1"/>
</dbReference>
<feature type="region of interest" description="Disordered" evidence="4">
    <location>
        <begin position="629"/>
        <end position="705"/>
    </location>
</feature>
<proteinExistence type="predicted"/>
<dbReference type="GO" id="GO:0036064">
    <property type="term" value="C:ciliary basal body"/>
    <property type="evidence" value="ECO:0007669"/>
    <property type="project" value="TreeGrafter"/>
</dbReference>
<evidence type="ECO:0000256" key="1">
    <source>
        <dbReference type="ARBA" id="ARBA00022443"/>
    </source>
</evidence>
<name>A0A6J2PAE2_COTGO</name>
<dbReference type="FunFam" id="2.130.10.10:FF:000112">
    <property type="entry name" value="jouberin isoform X2"/>
    <property type="match status" value="1"/>
</dbReference>
<feature type="repeat" description="WD" evidence="3">
    <location>
        <begin position="309"/>
        <end position="338"/>
    </location>
</feature>
<feature type="domain" description="SH3" evidence="5">
    <location>
        <begin position="543"/>
        <end position="603"/>
    </location>
</feature>
<feature type="compositionally biased region" description="Polar residues" evidence="4">
    <location>
        <begin position="629"/>
        <end position="645"/>
    </location>
</feature>
<evidence type="ECO:0000313" key="6">
    <source>
        <dbReference type="Proteomes" id="UP000504630"/>
    </source>
</evidence>
<dbReference type="RefSeq" id="XP_029282480.1">
    <property type="nucleotide sequence ID" value="XM_029426620.1"/>
</dbReference>
<reference evidence="7" key="1">
    <citation type="submission" date="2025-08" db="UniProtKB">
        <authorList>
            <consortium name="RefSeq"/>
        </authorList>
    </citation>
    <scope>IDENTIFICATION</scope>
</reference>
<dbReference type="PROSITE" id="PS50082">
    <property type="entry name" value="WD_REPEATS_2"/>
    <property type="match status" value="4"/>
</dbReference>
<dbReference type="Proteomes" id="UP000504630">
    <property type="component" value="Unplaced"/>
</dbReference>
<dbReference type="Gene3D" id="2.30.30.40">
    <property type="entry name" value="SH3 Domains"/>
    <property type="match status" value="1"/>
</dbReference>
<dbReference type="InterPro" id="IPR036028">
    <property type="entry name" value="SH3-like_dom_sf"/>
</dbReference>
<dbReference type="InterPro" id="IPR036322">
    <property type="entry name" value="WD40_repeat_dom_sf"/>
</dbReference>
<dbReference type="AlphaFoldDB" id="A0A6J2PAE2"/>
<feature type="region of interest" description="Disordered" evidence="4">
    <location>
        <begin position="604"/>
        <end position="623"/>
    </location>
</feature>
<dbReference type="GO" id="GO:0044458">
    <property type="term" value="P:motile cilium assembly"/>
    <property type="evidence" value="ECO:0007669"/>
    <property type="project" value="TreeGrafter"/>
</dbReference>
<dbReference type="Pfam" id="PF00400">
    <property type="entry name" value="WD40"/>
    <property type="match status" value="4"/>
</dbReference>
<dbReference type="GeneID" id="115004889"/>
<dbReference type="CTD" id="54806"/>
<dbReference type="InterPro" id="IPR052803">
    <property type="entry name" value="Cilium-Associated_Jouberin"/>
</dbReference>
<feature type="repeat" description="WD" evidence="3">
    <location>
        <begin position="198"/>
        <end position="230"/>
    </location>
</feature>
<dbReference type="SMART" id="SM00320">
    <property type="entry name" value="WD40"/>
    <property type="match status" value="6"/>
</dbReference>
<dbReference type="Gene3D" id="2.130.10.10">
    <property type="entry name" value="YVTN repeat-like/Quinoprotein amine dehydrogenase"/>
    <property type="match status" value="1"/>
</dbReference>
<keyword evidence="3" id="KW-0853">WD repeat</keyword>
<dbReference type="PANTHER" id="PTHR44499">
    <property type="entry name" value="JOUBERIN"/>
    <property type="match status" value="1"/>
</dbReference>
<dbReference type="PROSITE" id="PS50002">
    <property type="entry name" value="SH3"/>
    <property type="match status" value="1"/>
</dbReference>
<dbReference type="Pfam" id="PF00018">
    <property type="entry name" value="SH3_1"/>
    <property type="match status" value="1"/>
</dbReference>
<dbReference type="InterPro" id="IPR001680">
    <property type="entry name" value="WD40_rpt"/>
</dbReference>
<feature type="repeat" description="WD" evidence="3">
    <location>
        <begin position="151"/>
        <end position="186"/>
    </location>
</feature>
<feature type="repeat" description="WD" evidence="3">
    <location>
        <begin position="108"/>
        <end position="149"/>
    </location>
</feature>
<evidence type="ECO:0000256" key="3">
    <source>
        <dbReference type="PROSITE-ProRule" id="PRU00221"/>
    </source>
</evidence>
<dbReference type="PROSITE" id="PS50294">
    <property type="entry name" value="WD_REPEATS_REGION"/>
    <property type="match status" value="2"/>
</dbReference>
<sequence length="705" mass="78310">VDPCIRSMMALQEERGSTSYSELQDEVTRRSLTQPADIMPPPLRWSRLPGQVCRIPNKPVLSLRGGHMGCLTVLFSHCGTLLAAACADRDAFPVIVYEIPSGRALAAFSGHLKVVYDLCWARDDRSLLSASSDGTVREWNVERLQVSAQKVLPHPSFVYCAQYHPTAPSLVLTGGYDSLLRLWRLDVDDVNGQLLQEFEGHNSFINSVCFDSEGRRMFSADSSGLILVWKTPVNDSKKNAVCQRWCVEKKISESELSGVPINMLQLHPNGRCLLIHAKDSVLRMMDLRILAVKKYSGATNYRERICSTFTPCGNFLFSGSEDGMAYVWNTDTGDQVAVYSELCYPTALHGVSFHPHENMVAFSAFGQSQLVHVYLYDRKVSQLEVHNIKAASRSTSTDTRTLRNTPDPPALQDSAASTMEQFAQATRLALKMQSVKEQLDSVLEPHERSSGQLSERDTMSLIHTGRSFTRDSTGFNVSLLPPSLLSPHANLQLSAAEQLMPLNALSTHSGFSPVGQRLKAASSFRLQTSLPDVSAGVETDSALVQQVVVSLYDYKANRSDELSTRRGDVIQVLYKDNDSWWFGRRSDGQQGYFLASYVTDQRDLNEQETQAGRSEDTERSTPTRVSAAISSSGELQFLSEPTLSDTEPEQPEARARRKKKKKVKKLAAPPLSCSDAAQETSCRRRDRPLPKRPTGRSNDAFQPDT</sequence>
<dbReference type="SUPFAM" id="SSF50044">
    <property type="entry name" value="SH3-domain"/>
    <property type="match status" value="1"/>
</dbReference>
<evidence type="ECO:0000256" key="4">
    <source>
        <dbReference type="SAM" id="MobiDB-lite"/>
    </source>
</evidence>
<dbReference type="InParanoid" id="A0A6J2PAE2"/>
<evidence type="ECO:0000259" key="5">
    <source>
        <dbReference type="PROSITE" id="PS50002"/>
    </source>
</evidence>
<feature type="compositionally biased region" description="Basic residues" evidence="4">
    <location>
        <begin position="655"/>
        <end position="665"/>
    </location>
</feature>
<feature type="non-terminal residue" evidence="7">
    <location>
        <position position="1"/>
    </location>
</feature>
<keyword evidence="1 2" id="KW-0728">SH3 domain</keyword>
<dbReference type="PANTHER" id="PTHR44499:SF1">
    <property type="entry name" value="JOUBERIN"/>
    <property type="match status" value="1"/>
</dbReference>
<evidence type="ECO:0000256" key="2">
    <source>
        <dbReference type="PROSITE-ProRule" id="PRU00192"/>
    </source>
</evidence>
<dbReference type="SUPFAM" id="SSF50978">
    <property type="entry name" value="WD40 repeat-like"/>
    <property type="match status" value="1"/>
</dbReference>
<dbReference type="PRINTS" id="PR00452">
    <property type="entry name" value="SH3DOMAIN"/>
</dbReference>